<proteinExistence type="predicted"/>
<dbReference type="InterPro" id="IPR050300">
    <property type="entry name" value="GDXG_lipolytic_enzyme"/>
</dbReference>
<reference evidence="3 4" key="1">
    <citation type="submission" date="2024-03" db="EMBL/GenBank/DDBJ databases">
        <title>Novel species of the genus Variovorax.</title>
        <authorList>
            <person name="Liu Q."/>
            <person name="Xin Y.-H."/>
        </authorList>
    </citation>
    <scope>NUCLEOTIDE SEQUENCE [LARGE SCALE GENOMIC DNA]</scope>
    <source>
        <strain evidence="3 4">KACC 18899</strain>
    </source>
</reference>
<evidence type="ECO:0000259" key="2">
    <source>
        <dbReference type="Pfam" id="PF07859"/>
    </source>
</evidence>
<dbReference type="EMBL" id="JBBKZU010000003">
    <property type="protein sequence ID" value="MEJ8811085.1"/>
    <property type="molecule type" value="Genomic_DNA"/>
</dbReference>
<gene>
    <name evidence="3" type="ORF">WKW77_08390</name>
</gene>
<comment type="caution">
    <text evidence="3">The sequence shown here is derived from an EMBL/GenBank/DDBJ whole genome shotgun (WGS) entry which is preliminary data.</text>
</comment>
<dbReference type="Pfam" id="PF07859">
    <property type="entry name" value="Abhydrolase_3"/>
    <property type="match status" value="1"/>
</dbReference>
<organism evidence="3 4">
    <name type="scientific">Variovorax ureilyticus</name>
    <dbReference type="NCBI Taxonomy" id="1836198"/>
    <lineage>
        <taxon>Bacteria</taxon>
        <taxon>Pseudomonadati</taxon>
        <taxon>Pseudomonadota</taxon>
        <taxon>Betaproteobacteria</taxon>
        <taxon>Burkholderiales</taxon>
        <taxon>Comamonadaceae</taxon>
        <taxon>Variovorax</taxon>
    </lineage>
</organism>
<name>A0ABU8VDJ8_9BURK</name>
<dbReference type="GO" id="GO:0016787">
    <property type="term" value="F:hydrolase activity"/>
    <property type="evidence" value="ECO:0007669"/>
    <property type="project" value="UniProtKB-KW"/>
</dbReference>
<keyword evidence="4" id="KW-1185">Reference proteome</keyword>
<dbReference type="PANTHER" id="PTHR48081">
    <property type="entry name" value="AB HYDROLASE SUPERFAMILY PROTEIN C4A8.06C"/>
    <property type="match status" value="1"/>
</dbReference>
<dbReference type="PANTHER" id="PTHR48081:SF33">
    <property type="entry name" value="KYNURENINE FORMAMIDASE"/>
    <property type="match status" value="1"/>
</dbReference>
<evidence type="ECO:0000256" key="1">
    <source>
        <dbReference type="ARBA" id="ARBA00022801"/>
    </source>
</evidence>
<evidence type="ECO:0000313" key="3">
    <source>
        <dbReference type="EMBL" id="MEJ8811085.1"/>
    </source>
</evidence>
<evidence type="ECO:0000313" key="4">
    <source>
        <dbReference type="Proteomes" id="UP001365846"/>
    </source>
</evidence>
<dbReference type="InterPro" id="IPR029058">
    <property type="entry name" value="AB_hydrolase_fold"/>
</dbReference>
<feature type="domain" description="Alpha/beta hydrolase fold-3" evidence="2">
    <location>
        <begin position="67"/>
        <end position="181"/>
    </location>
</feature>
<sequence length="282" mass="31080">MNTPINHQFEYVEGQGRPNFPELLAGFQRESDIVASSPGARIDQPYGPHPRQRLDAFPCTGTARGVLLYLHAGYWQSRDKSLFRWLAPAFQRRGLHVVLANYPLCPDVTLPELVQALRPAAAAAHGMAPEWTRLPLVVAGHSAGAHLASEFALGHGQLPKSDPARVDGIWAISGIYDLAPLRDTTLNERLRLDADTARRMSPIHRVGRDGVPAVWLVGGAETPEFLRQNRAMHEAWQAKGHWSACAEAPAKDHFTVLKSWAALEDGLDALFDDWWAAVTARA</sequence>
<dbReference type="SUPFAM" id="SSF53474">
    <property type="entry name" value="alpha/beta-Hydrolases"/>
    <property type="match status" value="1"/>
</dbReference>
<protein>
    <submittedName>
        <fullName evidence="3">Alpha/beta hydrolase</fullName>
    </submittedName>
</protein>
<dbReference type="Gene3D" id="3.40.50.1820">
    <property type="entry name" value="alpha/beta hydrolase"/>
    <property type="match status" value="1"/>
</dbReference>
<accession>A0ABU8VDJ8</accession>
<dbReference type="RefSeq" id="WP_340356399.1">
    <property type="nucleotide sequence ID" value="NZ_JBBKZU010000003.1"/>
</dbReference>
<dbReference type="Proteomes" id="UP001365846">
    <property type="component" value="Unassembled WGS sequence"/>
</dbReference>
<dbReference type="InterPro" id="IPR013094">
    <property type="entry name" value="AB_hydrolase_3"/>
</dbReference>
<keyword evidence="1 3" id="KW-0378">Hydrolase</keyword>